<gene>
    <name evidence="2" type="ORF">H9651_14220</name>
</gene>
<dbReference type="Proteomes" id="UP000648352">
    <property type="component" value="Unassembled WGS sequence"/>
</dbReference>
<evidence type="ECO:0000313" key="2">
    <source>
        <dbReference type="EMBL" id="MBD7958794.1"/>
    </source>
</evidence>
<feature type="chain" id="PRO_5045990259" description="WxL domain-containing protein" evidence="1">
    <location>
        <begin position="25"/>
        <end position="208"/>
    </location>
</feature>
<dbReference type="EMBL" id="JACSQP010000013">
    <property type="protein sequence ID" value="MBD7958794.1"/>
    <property type="molecule type" value="Genomic_DNA"/>
</dbReference>
<evidence type="ECO:0000256" key="1">
    <source>
        <dbReference type="SAM" id="SignalP"/>
    </source>
</evidence>
<accession>A0ABR8S5Q1</accession>
<proteinExistence type="predicted"/>
<evidence type="ECO:0000313" key="3">
    <source>
        <dbReference type="Proteomes" id="UP000648352"/>
    </source>
</evidence>
<evidence type="ECO:0008006" key="4">
    <source>
        <dbReference type="Google" id="ProtNLM"/>
    </source>
</evidence>
<organism evidence="2 3">
    <name type="scientific">Microbacterium pullorum</name>
    <dbReference type="NCBI Taxonomy" id="2762236"/>
    <lineage>
        <taxon>Bacteria</taxon>
        <taxon>Bacillati</taxon>
        <taxon>Actinomycetota</taxon>
        <taxon>Actinomycetes</taxon>
        <taxon>Micrococcales</taxon>
        <taxon>Microbacteriaceae</taxon>
        <taxon>Microbacterium</taxon>
    </lineage>
</organism>
<protein>
    <recommendedName>
        <fullName evidence="4">WxL domain-containing protein</fullName>
    </recommendedName>
</protein>
<sequence>MTARIAVAAAGGLVLAGTAGAAFAVETPHGDEDVEVNVSIEPLVGPGALSLSVAGTSSSLTEVASGDPEVRRFDGALPEVTVTDTRDAAEIGAERWWYVLGQATDFTEDSGQPTISAGNLGWTPRVIDDGDGLIMEGDQVDTVIDDGRNAVGLVGQELLYAAFDSSTLVDTGETSWSATADLFLKTGADVAPGAYTSTLTVSLFEDVY</sequence>
<feature type="signal peptide" evidence="1">
    <location>
        <begin position="1"/>
        <end position="24"/>
    </location>
</feature>
<reference evidence="2 3" key="1">
    <citation type="submission" date="2020-08" db="EMBL/GenBank/DDBJ databases">
        <title>A Genomic Blueprint of the Chicken Gut Microbiome.</title>
        <authorList>
            <person name="Gilroy R."/>
            <person name="Ravi A."/>
            <person name="Getino M."/>
            <person name="Pursley I."/>
            <person name="Horton D.L."/>
            <person name="Alikhan N.-F."/>
            <person name="Baker D."/>
            <person name="Gharbi K."/>
            <person name="Hall N."/>
            <person name="Watson M."/>
            <person name="Adriaenssens E.M."/>
            <person name="Foster-Nyarko E."/>
            <person name="Jarju S."/>
            <person name="Secka A."/>
            <person name="Antonio M."/>
            <person name="Oren A."/>
            <person name="Chaudhuri R."/>
            <person name="La Ragione R.M."/>
            <person name="Hildebrand F."/>
            <person name="Pallen M.J."/>
        </authorList>
    </citation>
    <scope>NUCLEOTIDE SEQUENCE [LARGE SCALE GENOMIC DNA]</scope>
    <source>
        <strain evidence="2 3">Sa4CUA7</strain>
    </source>
</reference>
<comment type="caution">
    <text evidence="2">The sequence shown here is derived from an EMBL/GenBank/DDBJ whole genome shotgun (WGS) entry which is preliminary data.</text>
</comment>
<keyword evidence="1" id="KW-0732">Signal</keyword>
<name>A0ABR8S5Q1_9MICO</name>
<keyword evidence="3" id="KW-1185">Reference proteome</keyword>